<accession>A0A1I7LPI8</accession>
<dbReference type="Proteomes" id="UP000199391">
    <property type="component" value="Unassembled WGS sequence"/>
</dbReference>
<dbReference type="PANTHER" id="PTHR16950:SF16">
    <property type="entry name" value="ZINC TRANSPORTER ZIP13"/>
    <property type="match status" value="1"/>
</dbReference>
<organism evidence="6 7">
    <name type="scientific">Pseudoduganella namucuonensis</name>
    <dbReference type="NCBI Taxonomy" id="1035707"/>
    <lineage>
        <taxon>Bacteria</taxon>
        <taxon>Pseudomonadati</taxon>
        <taxon>Pseudomonadota</taxon>
        <taxon>Betaproteobacteria</taxon>
        <taxon>Burkholderiales</taxon>
        <taxon>Oxalobacteraceae</taxon>
        <taxon>Telluria group</taxon>
        <taxon>Pseudoduganella</taxon>
    </lineage>
</organism>
<feature type="transmembrane region" description="Helical" evidence="5">
    <location>
        <begin position="209"/>
        <end position="227"/>
    </location>
</feature>
<keyword evidence="4 5" id="KW-0472">Membrane</keyword>
<dbReference type="RefSeq" id="WP_229490797.1">
    <property type="nucleotide sequence ID" value="NZ_FPBO01000034.1"/>
</dbReference>
<dbReference type="PANTHER" id="PTHR16950">
    <property type="entry name" value="ZINC TRANSPORTER SLC39A7 HISTIDINE-RICH MEMBRANE PROTEIN KE4"/>
    <property type="match status" value="1"/>
</dbReference>
<protein>
    <submittedName>
        <fullName evidence="6">Zinc and cadmium transporter</fullName>
    </submittedName>
</protein>
<dbReference type="STRING" id="1035707.SAMN05216552_103447"/>
<dbReference type="InterPro" id="IPR003689">
    <property type="entry name" value="ZIP"/>
</dbReference>
<dbReference type="GO" id="GO:0016020">
    <property type="term" value="C:membrane"/>
    <property type="evidence" value="ECO:0007669"/>
    <property type="project" value="UniProtKB-SubCell"/>
</dbReference>
<dbReference type="GO" id="GO:0046873">
    <property type="term" value="F:metal ion transmembrane transporter activity"/>
    <property type="evidence" value="ECO:0007669"/>
    <property type="project" value="InterPro"/>
</dbReference>
<dbReference type="AlphaFoldDB" id="A0A1I7LPI8"/>
<evidence type="ECO:0000256" key="5">
    <source>
        <dbReference type="SAM" id="Phobius"/>
    </source>
</evidence>
<evidence type="ECO:0000313" key="6">
    <source>
        <dbReference type="EMBL" id="SFV11603.1"/>
    </source>
</evidence>
<feature type="transmembrane region" description="Helical" evidence="5">
    <location>
        <begin position="176"/>
        <end position="197"/>
    </location>
</feature>
<keyword evidence="3 5" id="KW-1133">Transmembrane helix</keyword>
<gene>
    <name evidence="6" type="ORF">SAMN05216552_103447</name>
</gene>
<evidence type="ECO:0000313" key="7">
    <source>
        <dbReference type="Proteomes" id="UP000199391"/>
    </source>
</evidence>
<evidence type="ECO:0000256" key="2">
    <source>
        <dbReference type="ARBA" id="ARBA00022692"/>
    </source>
</evidence>
<keyword evidence="7" id="KW-1185">Reference proteome</keyword>
<name>A0A1I7LPI8_9BURK</name>
<evidence type="ECO:0000256" key="4">
    <source>
        <dbReference type="ARBA" id="ARBA00023136"/>
    </source>
</evidence>
<feature type="transmembrane region" description="Helical" evidence="5">
    <location>
        <begin position="149"/>
        <end position="170"/>
    </location>
</feature>
<feature type="transmembrane region" description="Helical" evidence="5">
    <location>
        <begin position="50"/>
        <end position="66"/>
    </location>
</feature>
<comment type="subcellular location">
    <subcellularLocation>
        <location evidence="1">Membrane</location>
        <topology evidence="1">Multi-pass membrane protein</topology>
    </subcellularLocation>
</comment>
<reference evidence="7" key="1">
    <citation type="submission" date="2016-10" db="EMBL/GenBank/DDBJ databases">
        <authorList>
            <person name="Varghese N."/>
            <person name="Submissions S."/>
        </authorList>
    </citation>
    <scope>NUCLEOTIDE SEQUENCE [LARGE SCALE GENOMIC DNA]</scope>
    <source>
        <strain evidence="7">CGMCC 1.11014</strain>
    </source>
</reference>
<dbReference type="EMBL" id="FPBO01000034">
    <property type="protein sequence ID" value="SFV11603.1"/>
    <property type="molecule type" value="Genomic_DNA"/>
</dbReference>
<evidence type="ECO:0000256" key="3">
    <source>
        <dbReference type="ARBA" id="ARBA00022989"/>
    </source>
</evidence>
<proteinExistence type="predicted"/>
<evidence type="ECO:0000256" key="1">
    <source>
        <dbReference type="ARBA" id="ARBA00004141"/>
    </source>
</evidence>
<keyword evidence="2 5" id="KW-0812">Transmembrane</keyword>
<sequence length="228" mass="24199">MASISAAAFFSFTLLSNVAERMLSLSAGVMLATSLLHALPDAVESGADPHRLFATVLAGLLAFFFLEKFAILRHGDDHHAHSGQRSGWMVLAGDALHNFTDGIMIAASFLADPGLGILTGLAIAAHEIPQEIGDFVVLLDAGYTRARAYLFNLLCSLMAVAGGLLGYFTLGRAGDMVPYVLAFASAGFIYIAVSHLMPRLQREETVRGTVPQLMLMSIGVGVVLLLAH</sequence>
<dbReference type="Pfam" id="PF02535">
    <property type="entry name" value="Zip"/>
    <property type="match status" value="1"/>
</dbReference>